<comment type="caution">
    <text evidence="3">The sequence shown here is derived from an EMBL/GenBank/DDBJ whole genome shotgun (WGS) entry which is preliminary data.</text>
</comment>
<evidence type="ECO:0000313" key="3">
    <source>
        <dbReference type="EMBL" id="KAF9694800.1"/>
    </source>
</evidence>
<dbReference type="AlphaFoldDB" id="A0A8H7IY03"/>
<evidence type="ECO:0000256" key="1">
    <source>
        <dbReference type="SAM" id="MobiDB-lite"/>
    </source>
</evidence>
<feature type="compositionally biased region" description="Low complexity" evidence="1">
    <location>
        <begin position="114"/>
        <end position="140"/>
    </location>
</feature>
<evidence type="ECO:0000313" key="4">
    <source>
        <dbReference type="Proteomes" id="UP000651452"/>
    </source>
</evidence>
<reference evidence="3" key="2">
    <citation type="submission" date="2020-09" db="EMBL/GenBank/DDBJ databases">
        <title>Reference genome assembly for Australian Ascochyta lentis isolate Al4.</title>
        <authorList>
            <person name="Lee R.C."/>
            <person name="Farfan-Caceres L.M."/>
            <person name="Debler J.W."/>
            <person name="Williams A.H."/>
            <person name="Henares B.M."/>
        </authorList>
    </citation>
    <scope>NUCLEOTIDE SEQUENCE</scope>
    <source>
        <strain evidence="3">Al4</strain>
    </source>
</reference>
<proteinExistence type="predicted"/>
<sequence length="276" mass="29166">MQTSNHQSLHSDLPETVPESEVATFKFSVPDRTPPYATAHALPDVYPTRLSTTCDETEKTSPRPGRWTRWPLLLFFGLLLATLAGVAGGFIGKTLESRKRLDTVSGGSESCSISTSTPPSTSTSPSPTTASTSTSTSPTPLFQRTLAQPSTGCSTTSPYGTFKSVTLFLEAPYTTLCGQGWLNSELIALSAATPSDCVEACVMYNAHKNAADRECVGGGFIPAWWNQTKAMEESGGMAYNCFLKSNASGIARNNKAYEVVALCVAGGCGVEGFASS</sequence>
<dbReference type="Proteomes" id="UP000651452">
    <property type="component" value="Unassembled WGS sequence"/>
</dbReference>
<organism evidence="3 4">
    <name type="scientific">Ascochyta lentis</name>
    <dbReference type="NCBI Taxonomy" id="205686"/>
    <lineage>
        <taxon>Eukaryota</taxon>
        <taxon>Fungi</taxon>
        <taxon>Dikarya</taxon>
        <taxon>Ascomycota</taxon>
        <taxon>Pezizomycotina</taxon>
        <taxon>Dothideomycetes</taxon>
        <taxon>Pleosporomycetidae</taxon>
        <taxon>Pleosporales</taxon>
        <taxon>Pleosporineae</taxon>
        <taxon>Didymellaceae</taxon>
        <taxon>Ascochyta</taxon>
    </lineage>
</organism>
<keyword evidence="2" id="KW-1133">Transmembrane helix</keyword>
<dbReference type="OrthoDB" id="5358884at2759"/>
<feature type="region of interest" description="Disordered" evidence="1">
    <location>
        <begin position="104"/>
        <end position="141"/>
    </location>
</feature>
<gene>
    <name evidence="3" type="ORF">EKO04_006840</name>
</gene>
<keyword evidence="2" id="KW-0812">Transmembrane</keyword>
<name>A0A8H7IY03_9PLEO</name>
<feature type="transmembrane region" description="Helical" evidence="2">
    <location>
        <begin position="70"/>
        <end position="91"/>
    </location>
</feature>
<evidence type="ECO:0000256" key="2">
    <source>
        <dbReference type="SAM" id="Phobius"/>
    </source>
</evidence>
<protein>
    <submittedName>
        <fullName evidence="3">Uncharacterized protein</fullName>
    </submittedName>
</protein>
<reference evidence="3" key="1">
    <citation type="submission" date="2018-12" db="EMBL/GenBank/DDBJ databases">
        <authorList>
            <person name="Syme R.A."/>
            <person name="Farfan-Caceres L."/>
            <person name="Lichtenzveig J."/>
        </authorList>
    </citation>
    <scope>NUCLEOTIDE SEQUENCE</scope>
    <source>
        <strain evidence="3">Al4</strain>
    </source>
</reference>
<dbReference type="EMBL" id="RZGK01000012">
    <property type="protein sequence ID" value="KAF9694800.1"/>
    <property type="molecule type" value="Genomic_DNA"/>
</dbReference>
<keyword evidence="2" id="KW-0472">Membrane</keyword>
<keyword evidence="4" id="KW-1185">Reference proteome</keyword>
<accession>A0A8H7IY03</accession>